<sequence length="217" mass="24785">MSNVLRLNFFQCLLSLVWFYQYVTPCVLIITCVMKCDRLYDRMFYSGSPAATKLESVAAWKALVKDIRQLSPQHQTFSLEAYHSLILHFAPKHTGFSFLGMYSRLLLAALHFNNNGNRDVARTSEGEARYAVHYPRFRKGGWVVRPIKEKPSYGYATNLMVSLVEEYCKSPQALQESSAVLSSAAPPPSPLPSRRFPRMRQSASILHDTHFLTCNKR</sequence>
<dbReference type="OrthoDB" id="5814287at2759"/>
<dbReference type="PANTHER" id="PTHR31751:SF42">
    <property type="entry name" value="PROTEIN CBG10204"/>
    <property type="match status" value="1"/>
</dbReference>
<dbReference type="RefSeq" id="XP_042610309.1">
    <property type="nucleotide sequence ID" value="XM_042754375.1"/>
</dbReference>
<dbReference type="Proteomes" id="UP001155660">
    <property type="component" value="Unplaced"/>
</dbReference>
<reference evidence="1" key="1">
    <citation type="submission" date="2025-08" db="UniProtKB">
        <authorList>
            <consortium name="RefSeq"/>
        </authorList>
    </citation>
    <scope>IDENTIFICATION</scope>
    <source>
        <tissue evidence="1">Muscle</tissue>
    </source>
</reference>
<dbReference type="PANTHER" id="PTHR31751">
    <property type="entry name" value="SI:CH211-108C17.2-RELATED-RELATED"/>
    <property type="match status" value="1"/>
</dbReference>
<gene>
    <name evidence="1" type="primary">LOC109060185</name>
</gene>
<name>A0A9Q9XYE7_CYPCA</name>
<evidence type="ECO:0000313" key="1">
    <source>
        <dbReference type="RefSeq" id="XP_042610309.1"/>
    </source>
</evidence>
<organism evidence="1">
    <name type="scientific">Cyprinus carpio</name>
    <name type="common">Common carp</name>
    <dbReference type="NCBI Taxonomy" id="7962"/>
    <lineage>
        <taxon>Eukaryota</taxon>
        <taxon>Metazoa</taxon>
        <taxon>Chordata</taxon>
        <taxon>Craniata</taxon>
        <taxon>Vertebrata</taxon>
        <taxon>Euteleostomi</taxon>
        <taxon>Actinopterygii</taxon>
        <taxon>Neopterygii</taxon>
        <taxon>Teleostei</taxon>
        <taxon>Ostariophysi</taxon>
        <taxon>Cypriniformes</taxon>
        <taxon>Cyprinidae</taxon>
        <taxon>Cyprininae</taxon>
        <taxon>Cyprinus</taxon>
    </lineage>
</organism>
<dbReference type="AlphaFoldDB" id="A0A9Q9XYE7"/>
<accession>A0A9Q9XYE7</accession>
<dbReference type="KEGG" id="ccar:109060185"/>
<proteinExistence type="predicted"/>
<dbReference type="GeneID" id="109060185"/>
<protein>
    <submittedName>
        <fullName evidence="1">Uncharacterized protein LOC109060185</fullName>
    </submittedName>
</protein>